<keyword evidence="2" id="KW-1133">Transmembrane helix</keyword>
<evidence type="ECO:0000313" key="3">
    <source>
        <dbReference type="EMBL" id="CAH1795973.1"/>
    </source>
</evidence>
<proteinExistence type="predicted"/>
<evidence type="ECO:0000256" key="1">
    <source>
        <dbReference type="SAM" id="MobiDB-lite"/>
    </source>
</evidence>
<evidence type="ECO:0000256" key="2">
    <source>
        <dbReference type="SAM" id="Phobius"/>
    </source>
</evidence>
<reference evidence="3" key="1">
    <citation type="submission" date="2022-03" db="EMBL/GenBank/DDBJ databases">
        <authorList>
            <person name="Martin C."/>
        </authorList>
    </citation>
    <scope>NUCLEOTIDE SEQUENCE</scope>
</reference>
<sequence>MIRMYFIPGICPIQKIPIKTTGSPWPEGNGWEFAYKLNNYNVDEDYQYSVVSFGEVTESVKWISELEVTRCNEGRDYVVTYKFYPEYYKAGTDLDIEVHPVTLLESTANNLNITQTFLCPPYQSYLNLEVCADVNIFLASQMSHGNITTTLSITDTVPASTEFAFTVNQTESPPLNATTIGIITSHDYNITDFSQISAISNQNVSLATTTEGASSEIQTTVIDTIISETILNNSTHDTTSSDPATLASDTTSSDPTSSETTSSDPTSSETTYTGPISLETTSSDPASLGTSSTEPPTPEYLFNDSIPTDTTINLTSKFPDNAIIFFNNADVKLEATTSIKAESFDKLPDEAPGATAIGSIWMIILVGFVMLIVLADMRNLVRDIKKRCLANCKSFLLR</sequence>
<feature type="region of interest" description="Disordered" evidence="1">
    <location>
        <begin position="233"/>
        <end position="304"/>
    </location>
</feature>
<dbReference type="Proteomes" id="UP000749559">
    <property type="component" value="Unassembled WGS sequence"/>
</dbReference>
<organism evidence="3 4">
    <name type="scientific">Owenia fusiformis</name>
    <name type="common">Polychaete worm</name>
    <dbReference type="NCBI Taxonomy" id="6347"/>
    <lineage>
        <taxon>Eukaryota</taxon>
        <taxon>Metazoa</taxon>
        <taxon>Spiralia</taxon>
        <taxon>Lophotrochozoa</taxon>
        <taxon>Annelida</taxon>
        <taxon>Polychaeta</taxon>
        <taxon>Sedentaria</taxon>
        <taxon>Canalipalpata</taxon>
        <taxon>Sabellida</taxon>
        <taxon>Oweniida</taxon>
        <taxon>Oweniidae</taxon>
        <taxon>Owenia</taxon>
    </lineage>
</organism>
<keyword evidence="2" id="KW-0472">Membrane</keyword>
<keyword evidence="4" id="KW-1185">Reference proteome</keyword>
<feature type="transmembrane region" description="Helical" evidence="2">
    <location>
        <begin position="356"/>
        <end position="377"/>
    </location>
</feature>
<protein>
    <submittedName>
        <fullName evidence="3">Uncharacterized protein</fullName>
    </submittedName>
</protein>
<feature type="compositionally biased region" description="Polar residues" evidence="1">
    <location>
        <begin position="272"/>
        <end position="294"/>
    </location>
</feature>
<dbReference type="AlphaFoldDB" id="A0A8J1TUT6"/>
<dbReference type="EMBL" id="CAIIXF020000010">
    <property type="protein sequence ID" value="CAH1795973.1"/>
    <property type="molecule type" value="Genomic_DNA"/>
</dbReference>
<feature type="compositionally biased region" description="Low complexity" evidence="1">
    <location>
        <begin position="237"/>
        <end position="271"/>
    </location>
</feature>
<name>A0A8J1TUT6_OWEFU</name>
<gene>
    <name evidence="3" type="ORF">OFUS_LOCUS20436</name>
</gene>
<evidence type="ECO:0000313" key="4">
    <source>
        <dbReference type="Proteomes" id="UP000749559"/>
    </source>
</evidence>
<keyword evidence="2" id="KW-0812">Transmembrane</keyword>
<comment type="caution">
    <text evidence="3">The sequence shown here is derived from an EMBL/GenBank/DDBJ whole genome shotgun (WGS) entry which is preliminary data.</text>
</comment>
<accession>A0A8J1TUT6</accession>